<dbReference type="InterPro" id="IPR041677">
    <property type="entry name" value="DNA2/NAM7_AAA_11"/>
</dbReference>
<protein>
    <submittedName>
        <fullName evidence="2">Part of AAA domain-containing protein</fullName>
    </submittedName>
</protein>
<proteinExistence type="predicted"/>
<dbReference type="Pfam" id="PF13086">
    <property type="entry name" value="AAA_11"/>
    <property type="match status" value="1"/>
</dbReference>
<dbReference type="GO" id="GO:0004386">
    <property type="term" value="F:helicase activity"/>
    <property type="evidence" value="ECO:0007669"/>
    <property type="project" value="InterPro"/>
</dbReference>
<gene>
    <name evidence="2" type="ORF">BECKLFY1418C_GA0070996_12093</name>
</gene>
<dbReference type="EMBL" id="CAADFN010000209">
    <property type="protein sequence ID" value="VFK25018.1"/>
    <property type="molecule type" value="Genomic_DNA"/>
</dbReference>
<dbReference type="AlphaFoldDB" id="A0A450X6W8"/>
<dbReference type="Gene3D" id="3.40.50.300">
    <property type="entry name" value="P-loop containing nucleotide triphosphate hydrolases"/>
    <property type="match status" value="1"/>
</dbReference>
<feature type="domain" description="DNA2/NAM7 helicase helicase" evidence="1">
    <location>
        <begin position="5"/>
        <end position="52"/>
    </location>
</feature>
<sequence>MAGTLIIEGPPGTGKSQTIANLIAATMARGKRVLFVAEKMAALEVVRRRLDAAGLGEFCLELHSHKTQKRKVLDEIEFRLKKHGHYRMPRDIDVDIARYEEMKTTLKGHVERINRPWKNTGKTLHEIFMTATRYRREIGINPDVLHPEGYDGENLDATAQRRMEDQVAAFQKIGYSSNRVGNVILITK</sequence>
<evidence type="ECO:0000259" key="1">
    <source>
        <dbReference type="Pfam" id="PF13086"/>
    </source>
</evidence>
<dbReference type="InterPro" id="IPR027417">
    <property type="entry name" value="P-loop_NTPase"/>
</dbReference>
<evidence type="ECO:0000313" key="2">
    <source>
        <dbReference type="EMBL" id="VFK25018.1"/>
    </source>
</evidence>
<reference evidence="2" key="1">
    <citation type="submission" date="2019-02" db="EMBL/GenBank/DDBJ databases">
        <authorList>
            <person name="Gruber-Vodicka R. H."/>
            <person name="Seah K. B. B."/>
        </authorList>
    </citation>
    <scope>NUCLEOTIDE SEQUENCE</scope>
    <source>
        <strain evidence="2">BECK_BY7</strain>
    </source>
</reference>
<name>A0A450X6W8_9GAMM</name>
<dbReference type="SUPFAM" id="SSF52540">
    <property type="entry name" value="P-loop containing nucleoside triphosphate hydrolases"/>
    <property type="match status" value="1"/>
</dbReference>
<organism evidence="2">
    <name type="scientific">Candidatus Kentrum sp. LFY</name>
    <dbReference type="NCBI Taxonomy" id="2126342"/>
    <lineage>
        <taxon>Bacteria</taxon>
        <taxon>Pseudomonadati</taxon>
        <taxon>Pseudomonadota</taxon>
        <taxon>Gammaproteobacteria</taxon>
        <taxon>Candidatus Kentrum</taxon>
    </lineage>
</organism>
<accession>A0A450X6W8</accession>